<dbReference type="AlphaFoldDB" id="X1QNU1"/>
<evidence type="ECO:0000256" key="5">
    <source>
        <dbReference type="ARBA" id="ARBA00022989"/>
    </source>
</evidence>
<dbReference type="GO" id="GO:0016757">
    <property type="term" value="F:glycosyltransferase activity"/>
    <property type="evidence" value="ECO:0007669"/>
    <property type="project" value="UniProtKB-KW"/>
</dbReference>
<dbReference type="GO" id="GO:0016020">
    <property type="term" value="C:membrane"/>
    <property type="evidence" value="ECO:0007669"/>
    <property type="project" value="UniProtKB-SubCell"/>
</dbReference>
<organism evidence="7">
    <name type="scientific">marine sediment metagenome</name>
    <dbReference type="NCBI Taxonomy" id="412755"/>
    <lineage>
        <taxon>unclassified sequences</taxon>
        <taxon>metagenomes</taxon>
        <taxon>ecological metagenomes</taxon>
    </lineage>
</organism>
<comment type="caution">
    <text evidence="7">The sequence shown here is derived from an EMBL/GenBank/DDBJ whole genome shotgun (WGS) entry which is preliminary data.</text>
</comment>
<keyword evidence="4" id="KW-0812">Transmembrane</keyword>
<comment type="subcellular location">
    <subcellularLocation>
        <location evidence="1">Membrane</location>
        <topology evidence="1">Multi-pass membrane protein</topology>
    </subcellularLocation>
</comment>
<evidence type="ECO:0000256" key="2">
    <source>
        <dbReference type="ARBA" id="ARBA00022676"/>
    </source>
</evidence>
<evidence type="ECO:0000256" key="4">
    <source>
        <dbReference type="ARBA" id="ARBA00022692"/>
    </source>
</evidence>
<name>X1QNU1_9ZZZZ</name>
<keyword evidence="3" id="KW-0808">Transferase</keyword>
<keyword evidence="2" id="KW-0328">Glycosyltransferase</keyword>
<evidence type="ECO:0000256" key="6">
    <source>
        <dbReference type="ARBA" id="ARBA00023136"/>
    </source>
</evidence>
<dbReference type="EMBL" id="BARV01026818">
    <property type="protein sequence ID" value="GAI44929.1"/>
    <property type="molecule type" value="Genomic_DNA"/>
</dbReference>
<evidence type="ECO:0000313" key="7">
    <source>
        <dbReference type="EMBL" id="GAI44929.1"/>
    </source>
</evidence>
<dbReference type="InterPro" id="IPR018732">
    <property type="entry name" value="Dpy-19/Dpy-19-like"/>
</dbReference>
<reference evidence="7" key="1">
    <citation type="journal article" date="2014" name="Front. Microbiol.">
        <title>High frequency of phylogenetically diverse reductive dehalogenase-homologous genes in deep subseafloor sedimentary metagenomes.</title>
        <authorList>
            <person name="Kawai M."/>
            <person name="Futagami T."/>
            <person name="Toyoda A."/>
            <person name="Takaki Y."/>
            <person name="Nishi S."/>
            <person name="Hori S."/>
            <person name="Arai W."/>
            <person name="Tsubouchi T."/>
            <person name="Morono Y."/>
            <person name="Uchiyama I."/>
            <person name="Ito T."/>
            <person name="Fujiyama A."/>
            <person name="Inagaki F."/>
            <person name="Takami H."/>
        </authorList>
    </citation>
    <scope>NUCLEOTIDE SEQUENCE</scope>
    <source>
        <strain evidence="7">Expedition CK06-06</strain>
    </source>
</reference>
<evidence type="ECO:0000256" key="1">
    <source>
        <dbReference type="ARBA" id="ARBA00004141"/>
    </source>
</evidence>
<dbReference type="Pfam" id="PF10034">
    <property type="entry name" value="Dpy19"/>
    <property type="match status" value="1"/>
</dbReference>
<accession>X1QNU1</accession>
<gene>
    <name evidence="7" type="ORF">S06H3_43252</name>
</gene>
<keyword evidence="6" id="KW-0472">Membrane</keyword>
<protein>
    <submittedName>
        <fullName evidence="7">Uncharacterized protein</fullName>
    </submittedName>
</protein>
<proteinExistence type="predicted"/>
<evidence type="ECO:0000256" key="3">
    <source>
        <dbReference type="ARBA" id="ARBA00022679"/>
    </source>
</evidence>
<feature type="non-terminal residue" evidence="7">
    <location>
        <position position="153"/>
    </location>
</feature>
<keyword evidence="5" id="KW-1133">Transmembrane helix</keyword>
<sequence>MILCLCFLSEFRKSAKSQQTFHVRRTDIEADRDIVSWINKNTEHDDAVLSSFSIEAMVLAYTGRKIIIHPVYETELIRKKIQEFVTALYENEETFYIFCRKYGIDYFLYHTVMVLASSVDASLLYKAGKMNLEKSAAAYKFHFQPEDLRHFEL</sequence>